<feature type="compositionally biased region" description="Basic and acidic residues" evidence="1">
    <location>
        <begin position="9"/>
        <end position="32"/>
    </location>
</feature>
<organism evidence="2 3">
    <name type="scientific">Oryza sativa subsp. japonica</name>
    <name type="common">Rice</name>
    <dbReference type="NCBI Taxonomy" id="39947"/>
    <lineage>
        <taxon>Eukaryota</taxon>
        <taxon>Viridiplantae</taxon>
        <taxon>Streptophyta</taxon>
        <taxon>Embryophyta</taxon>
        <taxon>Tracheophyta</taxon>
        <taxon>Spermatophyta</taxon>
        <taxon>Magnoliopsida</taxon>
        <taxon>Liliopsida</taxon>
        <taxon>Poales</taxon>
        <taxon>Poaceae</taxon>
        <taxon>BOP clade</taxon>
        <taxon>Oryzoideae</taxon>
        <taxon>Oryzeae</taxon>
        <taxon>Oryzinae</taxon>
        <taxon>Oryza</taxon>
        <taxon>Oryza sativa</taxon>
    </lineage>
</organism>
<name>Q7XB59_ORYSJ</name>
<feature type="compositionally biased region" description="Polar residues" evidence="1">
    <location>
        <begin position="63"/>
        <end position="73"/>
    </location>
</feature>
<reference evidence="3" key="2">
    <citation type="journal article" date="2008" name="Nucleic Acids Res.">
        <title>The rice annotation project database (RAP-DB): 2008 update.</title>
        <authorList>
            <consortium name="The rice annotation project (RAP)"/>
        </authorList>
    </citation>
    <scope>GENOME REANNOTATION</scope>
    <source>
        <strain evidence="3">cv. Nipponbare</strain>
    </source>
</reference>
<feature type="region of interest" description="Disordered" evidence="1">
    <location>
        <begin position="1"/>
        <end position="34"/>
    </location>
</feature>
<feature type="region of interest" description="Disordered" evidence="1">
    <location>
        <begin position="54"/>
        <end position="73"/>
    </location>
</feature>
<dbReference type="Proteomes" id="UP000000763">
    <property type="component" value="Chromosome 7"/>
</dbReference>
<dbReference type="EMBL" id="AP004273">
    <property type="protein sequence ID" value="BAC79800.1"/>
    <property type="molecule type" value="Genomic_DNA"/>
</dbReference>
<accession>Q7XB59</accession>
<proteinExistence type="predicted"/>
<sequence length="73" mass="7757">MPMGRWKRCGVEKGDSDSREAAAGKLSGERGWSRRQGVIGSSDAIAATSCHLGKSMTRVQRKAASSVTQKGFS</sequence>
<gene>
    <name evidence="2" type="primary">P0431A02.35</name>
</gene>
<protein>
    <submittedName>
        <fullName evidence="2">Uncharacterized protein</fullName>
    </submittedName>
</protein>
<evidence type="ECO:0000313" key="2">
    <source>
        <dbReference type="EMBL" id="BAC79800.1"/>
    </source>
</evidence>
<evidence type="ECO:0000256" key="1">
    <source>
        <dbReference type="SAM" id="MobiDB-lite"/>
    </source>
</evidence>
<dbReference type="AlphaFoldDB" id="Q7XB59"/>
<reference evidence="3" key="1">
    <citation type="journal article" date="2005" name="Nature">
        <title>The map-based sequence of the rice genome.</title>
        <authorList>
            <consortium name="International rice genome sequencing project (IRGSP)"/>
            <person name="Matsumoto T."/>
            <person name="Wu J."/>
            <person name="Kanamori H."/>
            <person name="Katayose Y."/>
            <person name="Fujisawa M."/>
            <person name="Namiki N."/>
            <person name="Mizuno H."/>
            <person name="Yamamoto K."/>
            <person name="Antonio B.A."/>
            <person name="Baba T."/>
            <person name="Sakata K."/>
            <person name="Nagamura Y."/>
            <person name="Aoki H."/>
            <person name="Arikawa K."/>
            <person name="Arita K."/>
            <person name="Bito T."/>
            <person name="Chiden Y."/>
            <person name="Fujitsuka N."/>
            <person name="Fukunaka R."/>
            <person name="Hamada M."/>
            <person name="Harada C."/>
            <person name="Hayashi A."/>
            <person name="Hijishita S."/>
            <person name="Honda M."/>
            <person name="Hosokawa S."/>
            <person name="Ichikawa Y."/>
            <person name="Idonuma A."/>
            <person name="Iijima M."/>
            <person name="Ikeda M."/>
            <person name="Ikeno M."/>
            <person name="Ito K."/>
            <person name="Ito S."/>
            <person name="Ito T."/>
            <person name="Ito Y."/>
            <person name="Ito Y."/>
            <person name="Iwabuchi A."/>
            <person name="Kamiya K."/>
            <person name="Karasawa W."/>
            <person name="Kurita K."/>
            <person name="Katagiri S."/>
            <person name="Kikuta A."/>
            <person name="Kobayashi H."/>
            <person name="Kobayashi N."/>
            <person name="Machita K."/>
            <person name="Maehara T."/>
            <person name="Masukawa M."/>
            <person name="Mizubayashi T."/>
            <person name="Mukai Y."/>
            <person name="Nagasaki H."/>
            <person name="Nagata Y."/>
            <person name="Naito S."/>
            <person name="Nakashima M."/>
            <person name="Nakama Y."/>
            <person name="Nakamichi Y."/>
            <person name="Nakamura M."/>
            <person name="Meguro A."/>
            <person name="Negishi M."/>
            <person name="Ohta I."/>
            <person name="Ohta T."/>
            <person name="Okamoto M."/>
            <person name="Ono N."/>
            <person name="Saji S."/>
            <person name="Sakaguchi M."/>
            <person name="Sakai K."/>
            <person name="Shibata M."/>
            <person name="Shimokawa T."/>
            <person name="Song J."/>
            <person name="Takazaki Y."/>
            <person name="Terasawa K."/>
            <person name="Tsugane M."/>
            <person name="Tsuji K."/>
            <person name="Ueda S."/>
            <person name="Waki K."/>
            <person name="Yamagata H."/>
            <person name="Yamamoto M."/>
            <person name="Yamamoto S."/>
            <person name="Yamane H."/>
            <person name="Yoshiki S."/>
            <person name="Yoshihara R."/>
            <person name="Yukawa K."/>
            <person name="Zhong H."/>
            <person name="Yano M."/>
            <person name="Yuan Q."/>
            <person name="Ouyang S."/>
            <person name="Liu J."/>
            <person name="Jones K.M."/>
            <person name="Gansberger K."/>
            <person name="Moffat K."/>
            <person name="Hill J."/>
            <person name="Bera J."/>
            <person name="Fadrosh D."/>
            <person name="Jin S."/>
            <person name="Johri S."/>
            <person name="Kim M."/>
            <person name="Overton L."/>
            <person name="Reardon M."/>
            <person name="Tsitrin T."/>
            <person name="Vuong H."/>
            <person name="Weaver B."/>
            <person name="Ciecko A."/>
            <person name="Tallon L."/>
            <person name="Jackson J."/>
            <person name="Pai G."/>
            <person name="Aken S.V."/>
            <person name="Utterback T."/>
            <person name="Reidmuller S."/>
            <person name="Feldblyum T."/>
            <person name="Hsiao J."/>
            <person name="Zismann V."/>
            <person name="Iobst S."/>
            <person name="de Vazeille A.R."/>
            <person name="Buell C.R."/>
            <person name="Ying K."/>
            <person name="Li Y."/>
            <person name="Lu T."/>
            <person name="Huang Y."/>
            <person name="Zhao Q."/>
            <person name="Feng Q."/>
            <person name="Zhang L."/>
            <person name="Zhu J."/>
            <person name="Weng Q."/>
            <person name="Mu J."/>
            <person name="Lu Y."/>
            <person name="Fan D."/>
            <person name="Liu Y."/>
            <person name="Guan J."/>
            <person name="Zhang Y."/>
            <person name="Yu S."/>
            <person name="Liu X."/>
            <person name="Zhang Y."/>
            <person name="Hong G."/>
            <person name="Han B."/>
            <person name="Choisne N."/>
            <person name="Demange N."/>
            <person name="Orjeda G."/>
            <person name="Samain S."/>
            <person name="Cattolico L."/>
            <person name="Pelletier E."/>
            <person name="Couloux A."/>
            <person name="Segurens B."/>
            <person name="Wincker P."/>
            <person name="D'Hont A."/>
            <person name="Scarpelli C."/>
            <person name="Weissenbach J."/>
            <person name="Salanoubat M."/>
            <person name="Quetier F."/>
            <person name="Yu Y."/>
            <person name="Kim H.R."/>
            <person name="Rambo T."/>
            <person name="Currie J."/>
            <person name="Collura K."/>
            <person name="Luo M."/>
            <person name="Yang T."/>
            <person name="Ammiraju J.S.S."/>
            <person name="Engler F."/>
            <person name="Soderlund C."/>
            <person name="Wing R.A."/>
            <person name="Palmer L.E."/>
            <person name="de la Bastide M."/>
            <person name="Spiegel L."/>
            <person name="Nascimento L."/>
            <person name="Zutavern T."/>
            <person name="O'Shaughnessy A."/>
            <person name="Dike S."/>
            <person name="Dedhia N."/>
            <person name="Preston R."/>
            <person name="Balija V."/>
            <person name="McCombie W.R."/>
            <person name="Chow T."/>
            <person name="Chen H."/>
            <person name="Chung M."/>
            <person name="Chen C."/>
            <person name="Shaw J."/>
            <person name="Wu H."/>
            <person name="Hsiao K."/>
            <person name="Chao Y."/>
            <person name="Chu M."/>
            <person name="Cheng C."/>
            <person name="Hour A."/>
            <person name="Lee P."/>
            <person name="Lin S."/>
            <person name="Lin Y."/>
            <person name="Liou J."/>
            <person name="Liu S."/>
            <person name="Hsing Y."/>
            <person name="Raghuvanshi S."/>
            <person name="Mohanty A."/>
            <person name="Bharti A.K."/>
            <person name="Gaur A."/>
            <person name="Gupta V."/>
            <person name="Kumar D."/>
            <person name="Ravi V."/>
            <person name="Vij S."/>
            <person name="Kapur A."/>
            <person name="Khurana P."/>
            <person name="Khurana P."/>
            <person name="Khurana J.P."/>
            <person name="Tyagi A.K."/>
            <person name="Gaikwad K."/>
            <person name="Singh A."/>
            <person name="Dalal V."/>
            <person name="Srivastava S."/>
            <person name="Dixit A."/>
            <person name="Pal A.K."/>
            <person name="Ghazi I.A."/>
            <person name="Yadav M."/>
            <person name="Pandit A."/>
            <person name="Bhargava A."/>
            <person name="Sureshbabu K."/>
            <person name="Batra K."/>
            <person name="Sharma T.R."/>
            <person name="Mohapatra T."/>
            <person name="Singh N.K."/>
            <person name="Messing J."/>
            <person name="Nelson A.B."/>
            <person name="Fuks G."/>
            <person name="Kavchok S."/>
            <person name="Keizer G."/>
            <person name="Linton E."/>
            <person name="Llaca V."/>
            <person name="Song R."/>
            <person name="Tanyolac B."/>
            <person name="Young S."/>
            <person name="Ho-Il K."/>
            <person name="Hahn J.H."/>
            <person name="Sangsakoo G."/>
            <person name="Vanavichit A."/>
            <person name="de Mattos Luiz.A.T."/>
            <person name="Zimmer P.D."/>
            <person name="Malone G."/>
            <person name="Dellagostin O."/>
            <person name="de Oliveira A.C."/>
            <person name="Bevan M."/>
            <person name="Bancroft I."/>
            <person name="Minx P."/>
            <person name="Cordum H."/>
            <person name="Wilson R."/>
            <person name="Cheng Z."/>
            <person name="Jin W."/>
            <person name="Jiang J."/>
            <person name="Leong S.A."/>
            <person name="Iwama H."/>
            <person name="Gojobori T."/>
            <person name="Itoh T."/>
            <person name="Niimura Y."/>
            <person name="Fujii Y."/>
            <person name="Habara T."/>
            <person name="Sakai H."/>
            <person name="Sato Y."/>
            <person name="Wilson G."/>
            <person name="Kumar K."/>
            <person name="McCouch S."/>
            <person name="Juretic N."/>
            <person name="Hoen D."/>
            <person name="Wright S."/>
            <person name="Bruskiewich R."/>
            <person name="Bureau T."/>
            <person name="Miyao A."/>
            <person name="Hirochika H."/>
            <person name="Nishikawa T."/>
            <person name="Kadowaki K."/>
            <person name="Sugiura M."/>
            <person name="Burr B."/>
            <person name="Sasaki T."/>
        </authorList>
    </citation>
    <scope>NUCLEOTIDE SEQUENCE [LARGE SCALE GENOMIC DNA]</scope>
    <source>
        <strain evidence="3">cv. Nipponbare</strain>
    </source>
</reference>
<evidence type="ECO:0000313" key="3">
    <source>
        <dbReference type="Proteomes" id="UP000000763"/>
    </source>
</evidence>